<dbReference type="InterPro" id="IPR000863">
    <property type="entry name" value="Sulfotransferase_dom"/>
</dbReference>
<evidence type="ECO:0000313" key="2">
    <source>
        <dbReference type="EMBL" id="GBG13295.1"/>
    </source>
</evidence>
<dbReference type="AlphaFoldDB" id="A0A2R5F534"/>
<keyword evidence="3" id="KW-1185">Reference proteome</keyword>
<evidence type="ECO:0000313" key="3">
    <source>
        <dbReference type="Proteomes" id="UP000245081"/>
    </source>
</evidence>
<comment type="caution">
    <text evidence="2">The sequence shown here is derived from an EMBL/GenBank/DDBJ whole genome shotgun (WGS) entry which is preliminary data.</text>
</comment>
<organism evidence="2 3">
    <name type="scientific">Novimethylophilus kurashikiensis</name>
    <dbReference type="NCBI Taxonomy" id="1825523"/>
    <lineage>
        <taxon>Bacteria</taxon>
        <taxon>Pseudomonadati</taxon>
        <taxon>Pseudomonadota</taxon>
        <taxon>Betaproteobacteria</taxon>
        <taxon>Nitrosomonadales</taxon>
        <taxon>Methylophilaceae</taxon>
        <taxon>Novimethylophilus</taxon>
    </lineage>
</organism>
<protein>
    <submittedName>
        <fullName evidence="2">Penicillin-binding protein 1A</fullName>
    </submittedName>
</protein>
<accession>A0A2R5F534</accession>
<dbReference type="GO" id="GO:0008146">
    <property type="term" value="F:sulfotransferase activity"/>
    <property type="evidence" value="ECO:0007669"/>
    <property type="project" value="InterPro"/>
</dbReference>
<dbReference type="RefSeq" id="WP_109014515.1">
    <property type="nucleotide sequence ID" value="NZ_BDOQ01000003.1"/>
</dbReference>
<reference evidence="2 3" key="1">
    <citation type="journal article" date="2018" name="Environ. Microbiol.">
        <title>Isolation and genomic characterization of Novimethylophilus kurashikiensis gen. nov. sp. nov., a new lanthanide-dependent methylotrophic species of Methylophilaceae.</title>
        <authorList>
            <person name="Lv H."/>
            <person name="Sahin N."/>
            <person name="Tani A."/>
        </authorList>
    </citation>
    <scope>NUCLEOTIDE SEQUENCE [LARGE SCALE GENOMIC DNA]</scope>
    <source>
        <strain evidence="2 3">La2-4</strain>
    </source>
</reference>
<dbReference type="OrthoDB" id="3399180at2"/>
<evidence type="ECO:0000259" key="1">
    <source>
        <dbReference type="Pfam" id="PF00685"/>
    </source>
</evidence>
<dbReference type="InterPro" id="IPR027417">
    <property type="entry name" value="P-loop_NTPase"/>
</dbReference>
<dbReference type="Gene3D" id="3.40.50.300">
    <property type="entry name" value="P-loop containing nucleotide triphosphate hydrolases"/>
    <property type="match status" value="1"/>
</dbReference>
<dbReference type="EMBL" id="BDOQ01000003">
    <property type="protein sequence ID" value="GBG13295.1"/>
    <property type="molecule type" value="Genomic_DNA"/>
</dbReference>
<dbReference type="Proteomes" id="UP000245081">
    <property type="component" value="Unassembled WGS sequence"/>
</dbReference>
<feature type="domain" description="Sulfotransferase" evidence="1">
    <location>
        <begin position="2"/>
        <end position="216"/>
    </location>
</feature>
<gene>
    <name evidence="2" type="ORF">NMK_0841</name>
</gene>
<dbReference type="Pfam" id="PF00685">
    <property type="entry name" value="Sulfotransfer_1"/>
    <property type="match status" value="1"/>
</dbReference>
<sequence>MRIIINSVPKAGTHLAASVLSEMGLTKRDDVGLTGIQRRRSIKDAALDFIWPRKVNLDLDESSKSTSTLRCVPQLELIENNEFAVEHLPYSKALEQTLMRHNVRLICIIRDPRAVLWSWYHHMLKHADYQFHEEMNDPSLSLEQKLMIPILGRRKSSDIVLASLADRYRRFLPWKNSSIALWIKFEHLIGPHGGGDVELQQETVAKIAAFLGVEIDSYTIATAIFGRNAWTFRAGRIDEWQSAIPASIIKYVDNEFSELYSDIGYAPAN</sequence>
<name>A0A2R5F534_9PROT</name>
<dbReference type="SUPFAM" id="SSF52540">
    <property type="entry name" value="P-loop containing nucleoside triphosphate hydrolases"/>
    <property type="match status" value="1"/>
</dbReference>
<proteinExistence type="predicted"/>